<keyword evidence="3" id="KW-0175">Coiled coil</keyword>
<proteinExistence type="inferred from homology"/>
<keyword evidence="2" id="KW-0734">Signal transduction inhibitor</keyword>
<feature type="coiled-coil region" evidence="3">
    <location>
        <begin position="143"/>
        <end position="170"/>
    </location>
</feature>
<dbReference type="PANTHER" id="PTHR21029">
    <property type="entry name" value="R-SEVEN BINDING PROTEIN (R7BP) HOMOLOG"/>
    <property type="match status" value="1"/>
</dbReference>
<evidence type="ECO:0000259" key="5">
    <source>
        <dbReference type="SMART" id="SM01017"/>
    </source>
</evidence>
<dbReference type="Pfam" id="PF02752">
    <property type="entry name" value="Arrestin_C"/>
    <property type="match status" value="1"/>
</dbReference>
<organism evidence="6 7">
    <name type="scientific">Saccoglossus kowalevskii</name>
    <name type="common">Acorn worm</name>
    <dbReference type="NCBI Taxonomy" id="10224"/>
    <lineage>
        <taxon>Eukaryota</taxon>
        <taxon>Metazoa</taxon>
        <taxon>Hemichordata</taxon>
        <taxon>Enteropneusta</taxon>
        <taxon>Harrimaniidae</taxon>
        <taxon>Saccoglossus</taxon>
    </lineage>
</organism>
<dbReference type="InterPro" id="IPR014756">
    <property type="entry name" value="Ig_E-set"/>
</dbReference>
<evidence type="ECO:0000256" key="2">
    <source>
        <dbReference type="ARBA" id="ARBA00022700"/>
    </source>
</evidence>
<evidence type="ECO:0000313" key="6">
    <source>
        <dbReference type="Proteomes" id="UP000694865"/>
    </source>
</evidence>
<accession>A0ABM0M222</accession>
<feature type="domain" description="Arrestin C-terminal-like" evidence="5">
    <location>
        <begin position="161"/>
        <end position="297"/>
    </location>
</feature>
<dbReference type="InterPro" id="IPR014752">
    <property type="entry name" value="Arrestin-like_C"/>
</dbReference>
<dbReference type="InterPro" id="IPR006011">
    <property type="entry name" value="Syntaxin_N"/>
</dbReference>
<sequence length="354" mass="40365">MHLTIFPERMLVREFNSATAYYRNLIITLGGSHDSESLRDEIRKVRRKAHDLAKHNKYRLMPHLRNDFSVKTDRKDYERLWNAFTSCLEVFENQMRKSLELERTFPIHAGPHVFINTGIVEPMPLELSPLSVEHLDVPSIDKRVLEREELKLLERDLNDLREMLLEMHRSIDIKPWTIEAVHDSKVDINKSQSSMSEVESSADVSHVTFTAYHNDTDKTHHKKTSEKIVVFRGPGCCKYGKTEWRNQVLEIPPVLLSGLRGAHFIDIKYLVEFKAVVPLAPFDLQVKLPITIGSVPLQQIHAQLDQRAASLGPGCATPELSAQQDDVPVPNIPPPTYEQVCGGGQVNDAEDNKL</sequence>
<evidence type="ECO:0000256" key="3">
    <source>
        <dbReference type="SAM" id="Coils"/>
    </source>
</evidence>
<comment type="similarity">
    <text evidence="1">Belongs to the RGS7BP/RGS9BP family.</text>
</comment>
<feature type="region of interest" description="Disordered" evidence="4">
    <location>
        <begin position="319"/>
        <end position="354"/>
    </location>
</feature>
<evidence type="ECO:0000313" key="7">
    <source>
        <dbReference type="RefSeq" id="XP_006814063.1"/>
    </source>
</evidence>
<dbReference type="InterPro" id="IPR026512">
    <property type="entry name" value="RGS7BP/RGS9BP"/>
</dbReference>
<reference evidence="7" key="1">
    <citation type="submission" date="2025-08" db="UniProtKB">
        <authorList>
            <consortium name="RefSeq"/>
        </authorList>
    </citation>
    <scope>IDENTIFICATION</scope>
    <source>
        <tissue evidence="7">Testes</tissue>
    </source>
</reference>
<dbReference type="Gene3D" id="2.60.40.640">
    <property type="match status" value="1"/>
</dbReference>
<dbReference type="RefSeq" id="XP_006814063.1">
    <property type="nucleotide sequence ID" value="XM_006814000.1"/>
</dbReference>
<dbReference type="SUPFAM" id="SSF81296">
    <property type="entry name" value="E set domains"/>
    <property type="match status" value="1"/>
</dbReference>
<dbReference type="Proteomes" id="UP000694865">
    <property type="component" value="Unplaced"/>
</dbReference>
<dbReference type="InterPro" id="IPR011022">
    <property type="entry name" value="Arrestin_C-like"/>
</dbReference>
<dbReference type="GeneID" id="102809248"/>
<dbReference type="Pfam" id="PF14523">
    <property type="entry name" value="Syntaxin_2"/>
    <property type="match status" value="1"/>
</dbReference>
<protein>
    <submittedName>
        <fullName evidence="7">Regulator of G-protein signaling 9-binding protein-like</fullName>
    </submittedName>
</protein>
<evidence type="ECO:0000256" key="1">
    <source>
        <dbReference type="ARBA" id="ARBA00007457"/>
    </source>
</evidence>
<dbReference type="SMART" id="SM01017">
    <property type="entry name" value="Arrestin_C"/>
    <property type="match status" value="1"/>
</dbReference>
<gene>
    <name evidence="7" type="primary">LOC102809248</name>
</gene>
<name>A0ABM0M222_SACKO</name>
<evidence type="ECO:0000256" key="4">
    <source>
        <dbReference type="SAM" id="MobiDB-lite"/>
    </source>
</evidence>
<dbReference type="Gene3D" id="1.20.58.70">
    <property type="match status" value="1"/>
</dbReference>
<keyword evidence="6" id="KW-1185">Reference proteome</keyword>